<proteinExistence type="predicted"/>
<feature type="region of interest" description="Disordered" evidence="2">
    <location>
        <begin position="221"/>
        <end position="241"/>
    </location>
</feature>
<keyword evidence="1" id="KW-0175">Coiled coil</keyword>
<dbReference type="EMBL" id="GL379894">
    <property type="protein sequence ID" value="EGT32156.1"/>
    <property type="molecule type" value="Genomic_DNA"/>
</dbReference>
<dbReference type="Proteomes" id="UP000008068">
    <property type="component" value="Unassembled WGS sequence"/>
</dbReference>
<dbReference type="eggNOG" id="KOG0017">
    <property type="taxonomic scope" value="Eukaryota"/>
</dbReference>
<evidence type="ECO:0000313" key="3">
    <source>
        <dbReference type="EMBL" id="EGT32156.1"/>
    </source>
</evidence>
<feature type="region of interest" description="Disordered" evidence="2">
    <location>
        <begin position="138"/>
        <end position="175"/>
    </location>
</feature>
<dbReference type="InParanoid" id="G0NJ56"/>
<organism evidence="4">
    <name type="scientific">Caenorhabditis brenneri</name>
    <name type="common">Nematode worm</name>
    <dbReference type="NCBI Taxonomy" id="135651"/>
    <lineage>
        <taxon>Eukaryota</taxon>
        <taxon>Metazoa</taxon>
        <taxon>Ecdysozoa</taxon>
        <taxon>Nematoda</taxon>
        <taxon>Chromadorea</taxon>
        <taxon>Rhabditida</taxon>
        <taxon>Rhabditina</taxon>
        <taxon>Rhabditomorpha</taxon>
        <taxon>Rhabditoidea</taxon>
        <taxon>Rhabditidae</taxon>
        <taxon>Peloderinae</taxon>
        <taxon>Caenorhabditis</taxon>
    </lineage>
</organism>
<sequence>MSVIKTFKEQFNECLQEVNDLSEAATKLMGPVVNQSIGSNQLVELRSQLDECANDIDKMLDEINKVLGNEPENNTDSASRLEMDEFVKQVISERRVINELLKGIDLKLAKGDLSGTSENPSVREFRVDKPSVIKVNTNVSASTDSDSPGQVGTTKLKSPTNSSESTPIEVQDQLSRRVQELELRSDKRDSQMTKIVELDRNAKDAMGPSMEKLQTFTTLVDEHSRSRGKNTGGASSTNQPTIKNTQAECSRVLTENPQMLIAARQVVKEFDGTVSEYPLFINTFNHFIDKNPHFTQDVKLGVLMSLLKGRAAQEIQATAFTADEYDVVRSNMERQYNRNRLQEQLLLEKLFDFQFAEDNVAEVQSSLNEYCNLAYRLQRQGIDLDNRYFLFGFVDKLPPRMRAKVHKKFLKSDATFKDLSEKAYELLAMFEAEDRMNRKAEERKRRQMVINLHSSYYSVWLIMDFYQHAP</sequence>
<feature type="compositionally biased region" description="Polar residues" evidence="2">
    <location>
        <begin position="138"/>
        <end position="168"/>
    </location>
</feature>
<feature type="compositionally biased region" description="Polar residues" evidence="2">
    <location>
        <begin position="232"/>
        <end position="241"/>
    </location>
</feature>
<evidence type="ECO:0000313" key="4">
    <source>
        <dbReference type="Proteomes" id="UP000008068"/>
    </source>
</evidence>
<feature type="coiled-coil region" evidence="1">
    <location>
        <begin position="4"/>
        <end position="62"/>
    </location>
</feature>
<dbReference type="HOGENOM" id="CLU_581700_0_0_1"/>
<keyword evidence="4" id="KW-1185">Reference proteome</keyword>
<evidence type="ECO:0000256" key="1">
    <source>
        <dbReference type="SAM" id="Coils"/>
    </source>
</evidence>
<gene>
    <name evidence="3" type="ORF">CAEBREN_19488</name>
</gene>
<evidence type="ECO:0000256" key="2">
    <source>
        <dbReference type="SAM" id="MobiDB-lite"/>
    </source>
</evidence>
<protein>
    <submittedName>
        <fullName evidence="3">Uncharacterized protein</fullName>
    </submittedName>
</protein>
<dbReference type="Pfam" id="PF03564">
    <property type="entry name" value="DUF1759"/>
    <property type="match status" value="1"/>
</dbReference>
<name>G0NJ56_CAEBE</name>
<dbReference type="InterPro" id="IPR005312">
    <property type="entry name" value="DUF1759"/>
</dbReference>
<accession>G0NJ56</accession>
<reference evidence="4" key="1">
    <citation type="submission" date="2011-07" db="EMBL/GenBank/DDBJ databases">
        <authorList>
            <consortium name="Caenorhabditis brenneri Sequencing and Analysis Consortium"/>
            <person name="Wilson R.K."/>
        </authorList>
    </citation>
    <scope>NUCLEOTIDE SEQUENCE [LARGE SCALE GENOMIC DNA]</scope>
    <source>
        <strain evidence="4">PB2801</strain>
    </source>
</reference>
<dbReference type="AlphaFoldDB" id="G0NJ56"/>